<protein>
    <submittedName>
        <fullName evidence="2 3">Uncharacterized protein</fullName>
    </submittedName>
</protein>
<feature type="compositionally biased region" description="Low complexity" evidence="1">
    <location>
        <begin position="581"/>
        <end position="590"/>
    </location>
</feature>
<name>A0A2K1JJC4_PHYPA</name>
<dbReference type="Gramene" id="Pp3c14_26180V3.1">
    <property type="protein sequence ID" value="PAC:32959784.CDS.1"/>
    <property type="gene ID" value="Pp3c14_26180"/>
</dbReference>
<gene>
    <name evidence="2" type="ORF">PHYPA_019055</name>
</gene>
<feature type="compositionally biased region" description="Pro residues" evidence="1">
    <location>
        <begin position="254"/>
        <end position="264"/>
    </location>
</feature>
<dbReference type="Pfam" id="PF05553">
    <property type="entry name" value="DUF761"/>
    <property type="match status" value="1"/>
</dbReference>
<dbReference type="InterPro" id="IPR008480">
    <property type="entry name" value="DUF761_pln"/>
</dbReference>
<evidence type="ECO:0000313" key="2">
    <source>
        <dbReference type="EMBL" id="PNR41650.1"/>
    </source>
</evidence>
<feature type="region of interest" description="Disordered" evidence="1">
    <location>
        <begin position="245"/>
        <end position="269"/>
    </location>
</feature>
<reference evidence="3" key="3">
    <citation type="submission" date="2020-12" db="UniProtKB">
        <authorList>
            <consortium name="EnsemblPlants"/>
        </authorList>
    </citation>
    <scope>IDENTIFICATION</scope>
</reference>
<accession>A0A2K1JJC4</accession>
<feature type="compositionally biased region" description="Basic and acidic residues" evidence="1">
    <location>
        <begin position="408"/>
        <end position="418"/>
    </location>
</feature>
<feature type="compositionally biased region" description="Acidic residues" evidence="1">
    <location>
        <begin position="419"/>
        <end position="429"/>
    </location>
</feature>
<evidence type="ECO:0000313" key="3">
    <source>
        <dbReference type="EnsemblPlants" id="PAC:32959784.CDS.1"/>
    </source>
</evidence>
<dbReference type="AlphaFoldDB" id="A0A2K1JJC4"/>
<feature type="compositionally biased region" description="Basic and acidic residues" evidence="1">
    <location>
        <begin position="360"/>
        <end position="389"/>
    </location>
</feature>
<organism evidence="2">
    <name type="scientific">Physcomitrium patens</name>
    <name type="common">Spreading-leaved earth moss</name>
    <name type="synonym">Physcomitrella patens</name>
    <dbReference type="NCBI Taxonomy" id="3218"/>
    <lineage>
        <taxon>Eukaryota</taxon>
        <taxon>Viridiplantae</taxon>
        <taxon>Streptophyta</taxon>
        <taxon>Embryophyta</taxon>
        <taxon>Bryophyta</taxon>
        <taxon>Bryophytina</taxon>
        <taxon>Bryopsida</taxon>
        <taxon>Funariidae</taxon>
        <taxon>Funariales</taxon>
        <taxon>Funariaceae</taxon>
        <taxon>Physcomitrium</taxon>
    </lineage>
</organism>
<feature type="compositionally biased region" description="Basic and acidic residues" evidence="1">
    <location>
        <begin position="555"/>
        <end position="566"/>
    </location>
</feature>
<evidence type="ECO:0000256" key="1">
    <source>
        <dbReference type="SAM" id="MobiDB-lite"/>
    </source>
</evidence>
<dbReference type="PaxDb" id="3218-PP1S269_26V6.1"/>
<feature type="region of interest" description="Disordered" evidence="1">
    <location>
        <begin position="360"/>
        <end position="716"/>
    </location>
</feature>
<feature type="compositionally biased region" description="Low complexity" evidence="1">
    <location>
        <begin position="661"/>
        <end position="675"/>
    </location>
</feature>
<sequence>MMSFYLNPVVAHKLGYVSPQFFTVFRHQCVQYELFTVNQDLTKASVCDVPVYVSRLIGGMAFSVPSKMSHDISSAFGKGLHGFKVEAMANQRKPNDLTMGKEDGSVSPVKSRAVLETVMLGIFTIMMAAVPLALTSVPSPELVLQAKEVIEEWCTPSTCFVVLIVGVLLATSGALGGSGSSASPEQNIKFTESYLVQRPVSSSQMDPSRMPEAYFSADAARQAHALVHASAFPVQAAQPASVMMPVSCADSDPPHPSPPAPLQPPERDDAERLMPRHDTRFESSVDERFVPSVEELFSSRVDDEFSPRVVEENYSSRVDDGFMPRATDERFSVNMDNSFPSRVEERHSLSVEGRFEPLQLDKVKSREEDAYEPHQEGRFDLRMENRYAYDDDETRSEFDDEPAEQFEGSEREEEHAGSEADDEGEAEPEGEIKYDSEDDSVQYSHVHNQLEPELRPEASQSFNRTVGSPPCSPVVPAAGEGLSVPPPVSPSQRQTHGSNTFLSRSVEAPPGLSSRRRPPTLPTVILHKISQTQPIPTHAGKNLVQEFNPKISSNVERESSECETDHPSGLSPPTPPEYARRPMSSPSSRSYAEFVKRTPKFSPTRPVEPPRPPFVSSTPTFKVHSPSKIVRPDILSQIGTSPKGASSFKAEKVETEAMKPSGRSNSSPVSSLRASFPSLIKQQSMPARRPREVRVVDDDSIDTDPEKQDDDVDQRTEAFLKKFREEMRLQRQESLHRHRRGESP</sequence>
<dbReference type="EnsemblPlants" id="Pp3c14_26180V3.1">
    <property type="protein sequence ID" value="PAC:32959784.CDS.1"/>
    <property type="gene ID" value="Pp3c14_26180"/>
</dbReference>
<feature type="compositionally biased region" description="Polar residues" evidence="1">
    <location>
        <begin position="492"/>
        <end position="503"/>
    </location>
</feature>
<feature type="compositionally biased region" description="Acidic residues" evidence="1">
    <location>
        <begin position="698"/>
        <end position="712"/>
    </location>
</feature>
<keyword evidence="4" id="KW-1185">Reference proteome</keyword>
<evidence type="ECO:0000313" key="4">
    <source>
        <dbReference type="Proteomes" id="UP000006727"/>
    </source>
</evidence>
<dbReference type="EMBL" id="ABEU02000014">
    <property type="protein sequence ID" value="PNR41650.1"/>
    <property type="molecule type" value="Genomic_DNA"/>
</dbReference>
<dbReference type="InParanoid" id="A0A2K1JJC4"/>
<proteinExistence type="predicted"/>
<reference evidence="2 4" key="2">
    <citation type="journal article" date="2018" name="Plant J.">
        <title>The Physcomitrella patens chromosome-scale assembly reveals moss genome structure and evolution.</title>
        <authorList>
            <person name="Lang D."/>
            <person name="Ullrich K.K."/>
            <person name="Murat F."/>
            <person name="Fuchs J."/>
            <person name="Jenkins J."/>
            <person name="Haas F.B."/>
            <person name="Piednoel M."/>
            <person name="Gundlach H."/>
            <person name="Van Bel M."/>
            <person name="Meyberg R."/>
            <person name="Vives C."/>
            <person name="Morata J."/>
            <person name="Symeonidi A."/>
            <person name="Hiss M."/>
            <person name="Muchero W."/>
            <person name="Kamisugi Y."/>
            <person name="Saleh O."/>
            <person name="Blanc G."/>
            <person name="Decker E.L."/>
            <person name="van Gessel N."/>
            <person name="Grimwood J."/>
            <person name="Hayes R.D."/>
            <person name="Graham S.W."/>
            <person name="Gunter L.E."/>
            <person name="McDaniel S.F."/>
            <person name="Hoernstein S.N.W."/>
            <person name="Larsson A."/>
            <person name="Li F.W."/>
            <person name="Perroud P.F."/>
            <person name="Phillips J."/>
            <person name="Ranjan P."/>
            <person name="Rokshar D.S."/>
            <person name="Rothfels C.J."/>
            <person name="Schneider L."/>
            <person name="Shu S."/>
            <person name="Stevenson D.W."/>
            <person name="Thummler F."/>
            <person name="Tillich M."/>
            <person name="Villarreal Aguilar J.C."/>
            <person name="Widiez T."/>
            <person name="Wong G.K."/>
            <person name="Wymore A."/>
            <person name="Zhang Y."/>
            <person name="Zimmer A.D."/>
            <person name="Quatrano R.S."/>
            <person name="Mayer K.F.X."/>
            <person name="Goodstein D."/>
            <person name="Casacuberta J.M."/>
            <person name="Vandepoele K."/>
            <person name="Reski R."/>
            <person name="Cuming A.C."/>
            <person name="Tuskan G.A."/>
            <person name="Maumus F."/>
            <person name="Salse J."/>
            <person name="Schmutz J."/>
            <person name="Rensing S.A."/>
        </authorList>
    </citation>
    <scope>NUCLEOTIDE SEQUENCE [LARGE SCALE GENOMIC DNA]</scope>
    <source>
        <strain evidence="3 4">cv. Gransden 2004</strain>
    </source>
</reference>
<dbReference type="Proteomes" id="UP000006727">
    <property type="component" value="Chromosome 14"/>
</dbReference>
<reference evidence="2 4" key="1">
    <citation type="journal article" date="2008" name="Science">
        <title>The Physcomitrella genome reveals evolutionary insights into the conquest of land by plants.</title>
        <authorList>
            <person name="Rensing S."/>
            <person name="Lang D."/>
            <person name="Zimmer A."/>
            <person name="Terry A."/>
            <person name="Salamov A."/>
            <person name="Shapiro H."/>
            <person name="Nishiyama T."/>
            <person name="Perroud P.-F."/>
            <person name="Lindquist E."/>
            <person name="Kamisugi Y."/>
            <person name="Tanahashi T."/>
            <person name="Sakakibara K."/>
            <person name="Fujita T."/>
            <person name="Oishi K."/>
            <person name="Shin-I T."/>
            <person name="Kuroki Y."/>
            <person name="Toyoda A."/>
            <person name="Suzuki Y."/>
            <person name="Hashimoto A."/>
            <person name="Yamaguchi K."/>
            <person name="Sugano A."/>
            <person name="Kohara Y."/>
            <person name="Fujiyama A."/>
            <person name="Anterola A."/>
            <person name="Aoki S."/>
            <person name="Ashton N."/>
            <person name="Barbazuk W.B."/>
            <person name="Barker E."/>
            <person name="Bennetzen J."/>
            <person name="Bezanilla M."/>
            <person name="Blankenship R."/>
            <person name="Cho S.H."/>
            <person name="Dutcher S."/>
            <person name="Estelle M."/>
            <person name="Fawcett J.A."/>
            <person name="Gundlach H."/>
            <person name="Hanada K."/>
            <person name="Heyl A."/>
            <person name="Hicks K.A."/>
            <person name="Hugh J."/>
            <person name="Lohr M."/>
            <person name="Mayer K."/>
            <person name="Melkozernov A."/>
            <person name="Murata T."/>
            <person name="Nelson D."/>
            <person name="Pils B."/>
            <person name="Prigge M."/>
            <person name="Reiss B."/>
            <person name="Renner T."/>
            <person name="Rombauts S."/>
            <person name="Rushton P."/>
            <person name="Sanderfoot A."/>
            <person name="Schween G."/>
            <person name="Shiu S.-H."/>
            <person name="Stueber K."/>
            <person name="Theodoulou F.L."/>
            <person name="Tu H."/>
            <person name="Van de Peer Y."/>
            <person name="Verrier P.J."/>
            <person name="Waters E."/>
            <person name="Wood A."/>
            <person name="Yang L."/>
            <person name="Cove D."/>
            <person name="Cuming A."/>
            <person name="Hasebe M."/>
            <person name="Lucas S."/>
            <person name="Mishler D.B."/>
            <person name="Reski R."/>
            <person name="Grigoriev I."/>
            <person name="Quatrano R.S."/>
            <person name="Boore J.L."/>
        </authorList>
    </citation>
    <scope>NUCLEOTIDE SEQUENCE [LARGE SCALE GENOMIC DNA]</scope>
    <source>
        <strain evidence="3 4">cv. Gransden 2004</strain>
    </source>
</reference>
<feature type="compositionally biased region" description="Acidic residues" evidence="1">
    <location>
        <begin position="390"/>
        <end position="404"/>
    </location>
</feature>